<proteinExistence type="predicted"/>
<evidence type="ECO:0000313" key="2">
    <source>
        <dbReference type="Proteomes" id="UP001168528"/>
    </source>
</evidence>
<accession>A0ABT8R3U6</accession>
<dbReference type="EMBL" id="JAUKPO010000005">
    <property type="protein sequence ID" value="MDO1446776.1"/>
    <property type="molecule type" value="Genomic_DNA"/>
</dbReference>
<dbReference type="InterPro" id="IPR025535">
    <property type="entry name" value="DUF4421"/>
</dbReference>
<evidence type="ECO:0000313" key="1">
    <source>
        <dbReference type="EMBL" id="MDO1446776.1"/>
    </source>
</evidence>
<sequence>MQQKFIRSVGLSIILTLLPYILFAQTTGDVVASDDTTQNSFVGNFHRKFMVKTFMATRNLTFNIKNRIGARESVTYSPNGNYFLGAGLFYKKIGLELGFKLPVSDRLNAKYGQTRYLDLQTNFYGTRFGGDLAYQRYTGFYPRNPALLDSTWSPGKAYPYRSDIRARNIAANVFYVFNNKRFSYKAAYTQTEKQLQSAGSFILMVSFAHLLFDGNQALLSASGDGVSAENTNFQWGRFYNTSLLPGYAYTFVVDDFYFSGSVHIGGGTQFKTYMINDSQEKDFNFAWKNHVRVAGGYNGRRWMAGASAIIDNTPFRMQQVTLSASNFNVKLFAGYRFNSRPVDQKIDKNLRKIKAKYNIE</sequence>
<keyword evidence="2" id="KW-1185">Reference proteome</keyword>
<dbReference type="Pfam" id="PF14391">
    <property type="entry name" value="DUF4421"/>
    <property type="match status" value="1"/>
</dbReference>
<organism evidence="1 2">
    <name type="scientific">Rhodocytophaga aerolata</name>
    <dbReference type="NCBI Taxonomy" id="455078"/>
    <lineage>
        <taxon>Bacteria</taxon>
        <taxon>Pseudomonadati</taxon>
        <taxon>Bacteroidota</taxon>
        <taxon>Cytophagia</taxon>
        <taxon>Cytophagales</taxon>
        <taxon>Rhodocytophagaceae</taxon>
        <taxon>Rhodocytophaga</taxon>
    </lineage>
</organism>
<dbReference type="RefSeq" id="WP_302037581.1">
    <property type="nucleotide sequence ID" value="NZ_JAUKPO010000005.1"/>
</dbReference>
<comment type="caution">
    <text evidence="1">The sequence shown here is derived from an EMBL/GenBank/DDBJ whole genome shotgun (WGS) entry which is preliminary data.</text>
</comment>
<gene>
    <name evidence="1" type="ORF">Q0590_10965</name>
</gene>
<name>A0ABT8R3U6_9BACT</name>
<reference evidence="1" key="1">
    <citation type="submission" date="2023-07" db="EMBL/GenBank/DDBJ databases">
        <title>The genome sequence of Rhodocytophaga aerolata KACC 12507.</title>
        <authorList>
            <person name="Zhang X."/>
        </authorList>
    </citation>
    <scope>NUCLEOTIDE SEQUENCE</scope>
    <source>
        <strain evidence="1">KACC 12507</strain>
    </source>
</reference>
<protein>
    <submittedName>
        <fullName evidence="1">DUF4421 family protein</fullName>
    </submittedName>
</protein>
<dbReference type="Proteomes" id="UP001168528">
    <property type="component" value="Unassembled WGS sequence"/>
</dbReference>